<name>A0A1V1NXZ3_9BACT</name>
<feature type="transmembrane region" description="Helical" evidence="1">
    <location>
        <begin position="116"/>
        <end position="138"/>
    </location>
</feature>
<dbReference type="AlphaFoldDB" id="A0A1V1NXZ3"/>
<feature type="non-terminal residue" evidence="2">
    <location>
        <position position="139"/>
    </location>
</feature>
<keyword evidence="1" id="KW-0812">Transmembrane</keyword>
<evidence type="ECO:0000256" key="1">
    <source>
        <dbReference type="SAM" id="Phobius"/>
    </source>
</evidence>
<gene>
    <name evidence="2" type="ORF">OMM_11615</name>
</gene>
<comment type="caution">
    <text evidence="2">The sequence shown here is derived from an EMBL/GenBank/DDBJ whole genome shotgun (WGS) entry which is preliminary data.</text>
</comment>
<proteinExistence type="predicted"/>
<keyword evidence="1" id="KW-0472">Membrane</keyword>
<dbReference type="Proteomes" id="UP000189670">
    <property type="component" value="Unassembled WGS sequence"/>
</dbReference>
<sequence>MLISWVVYQINYLRITQRVKKTRKNEATLFQSINDLLFGFKELKINKDKSNQFYNNHLLKNISFIKQLRTKAGFAIADSILLPEMTWIVSLFIIVYLSTSFSFLKGGELIKSLQIMIYIPITYILEQLPFFFMANISLK</sequence>
<accession>A0A1V1NXZ3</accession>
<keyword evidence="1" id="KW-1133">Transmembrane helix</keyword>
<evidence type="ECO:0000313" key="3">
    <source>
        <dbReference type="Proteomes" id="UP000189670"/>
    </source>
</evidence>
<feature type="transmembrane region" description="Helical" evidence="1">
    <location>
        <begin position="85"/>
        <end position="104"/>
    </location>
</feature>
<dbReference type="EMBL" id="ATBP01001389">
    <property type="protein sequence ID" value="ETR67421.1"/>
    <property type="molecule type" value="Genomic_DNA"/>
</dbReference>
<organism evidence="2 3">
    <name type="scientific">Candidatus Magnetoglobus multicellularis str. Araruama</name>
    <dbReference type="NCBI Taxonomy" id="890399"/>
    <lineage>
        <taxon>Bacteria</taxon>
        <taxon>Pseudomonadati</taxon>
        <taxon>Thermodesulfobacteriota</taxon>
        <taxon>Desulfobacteria</taxon>
        <taxon>Desulfobacterales</taxon>
        <taxon>Desulfobacteraceae</taxon>
        <taxon>Candidatus Magnetoglobus</taxon>
    </lineage>
</organism>
<protein>
    <submittedName>
        <fullName evidence="2">Uncharacterized protein</fullName>
    </submittedName>
</protein>
<reference evidence="3" key="1">
    <citation type="submission" date="2012-11" db="EMBL/GenBank/DDBJ databases">
        <authorList>
            <person name="Lucero-Rivera Y.E."/>
            <person name="Tovar-Ramirez D."/>
        </authorList>
    </citation>
    <scope>NUCLEOTIDE SEQUENCE [LARGE SCALE GENOMIC DNA]</scope>
    <source>
        <strain evidence="3">Araruama</strain>
    </source>
</reference>
<evidence type="ECO:0000313" key="2">
    <source>
        <dbReference type="EMBL" id="ETR67421.1"/>
    </source>
</evidence>